<keyword evidence="1" id="KW-0732">Signal</keyword>
<accession>A0A6M9PK13</accession>
<evidence type="ECO:0000313" key="2">
    <source>
        <dbReference type="EMBL" id="QKM62464.1"/>
    </source>
</evidence>
<protein>
    <submittedName>
        <fullName evidence="2">RND transporter</fullName>
    </submittedName>
</protein>
<dbReference type="InterPro" id="IPR042230">
    <property type="entry name" value="CusF_sf"/>
</dbReference>
<dbReference type="InterPro" id="IPR021647">
    <property type="entry name" value="CusF_Ec"/>
</dbReference>
<sequence length="93" mass="10562">MKLLLSVFLSFLALQAFANPEWVNGEIVRIDPSRNRMIVKHEYIPSIRMAAMTMPFGVGQGIALDQYRPGDKVRFQIKVVDGTLDITIIEKLK</sequence>
<dbReference type="AlphaFoldDB" id="A0A6M9PK13"/>
<feature type="signal peptide" evidence="1">
    <location>
        <begin position="1"/>
        <end position="18"/>
    </location>
</feature>
<evidence type="ECO:0000313" key="3">
    <source>
        <dbReference type="Proteomes" id="UP000500806"/>
    </source>
</evidence>
<keyword evidence="3" id="KW-1185">Reference proteome</keyword>
<gene>
    <name evidence="2" type="ORF">DCO16_04935</name>
</gene>
<organism evidence="2 3">
    <name type="scientific">Polynucleobacter antarcticus</name>
    <dbReference type="NCBI Taxonomy" id="1743162"/>
    <lineage>
        <taxon>Bacteria</taxon>
        <taxon>Pseudomonadati</taxon>
        <taxon>Pseudomonadota</taxon>
        <taxon>Betaproteobacteria</taxon>
        <taxon>Burkholderiales</taxon>
        <taxon>Burkholderiaceae</taxon>
        <taxon>Polynucleobacter</taxon>
    </lineage>
</organism>
<dbReference type="EMBL" id="CP028941">
    <property type="protein sequence ID" value="QKM62464.1"/>
    <property type="molecule type" value="Genomic_DNA"/>
</dbReference>
<name>A0A6M9PK13_9BURK</name>
<dbReference type="Pfam" id="PF11604">
    <property type="entry name" value="CusF_Ec"/>
    <property type="match status" value="1"/>
</dbReference>
<dbReference type="KEGG" id="pani:DCO16_04935"/>
<reference evidence="2 3" key="1">
    <citation type="submission" date="2018-04" db="EMBL/GenBank/DDBJ databases">
        <title>Polynucleobacter sp. LimPoW16 genome.</title>
        <authorList>
            <person name="Hahn M.W."/>
        </authorList>
    </citation>
    <scope>NUCLEOTIDE SEQUENCE [LARGE SCALE GENOMIC DNA]</scope>
    <source>
        <strain evidence="2 3">LimPoW16</strain>
    </source>
</reference>
<evidence type="ECO:0000256" key="1">
    <source>
        <dbReference type="SAM" id="SignalP"/>
    </source>
</evidence>
<dbReference type="Gene3D" id="2.40.50.320">
    <property type="entry name" value="Copper binding periplasmic protein CusF"/>
    <property type="match status" value="1"/>
</dbReference>
<feature type="chain" id="PRO_5027070660" evidence="1">
    <location>
        <begin position="19"/>
        <end position="93"/>
    </location>
</feature>
<dbReference type="RefSeq" id="WP_173942617.1">
    <property type="nucleotide sequence ID" value="NZ_CBCSCD010000001.1"/>
</dbReference>
<dbReference type="Proteomes" id="UP000500806">
    <property type="component" value="Chromosome"/>
</dbReference>
<proteinExistence type="predicted"/>